<organism evidence="2 3">
    <name type="scientific">Geranomyces variabilis</name>
    <dbReference type="NCBI Taxonomy" id="109894"/>
    <lineage>
        <taxon>Eukaryota</taxon>
        <taxon>Fungi</taxon>
        <taxon>Fungi incertae sedis</taxon>
        <taxon>Chytridiomycota</taxon>
        <taxon>Chytridiomycota incertae sedis</taxon>
        <taxon>Chytridiomycetes</taxon>
        <taxon>Spizellomycetales</taxon>
        <taxon>Powellomycetaceae</taxon>
        <taxon>Geranomyces</taxon>
    </lineage>
</organism>
<proteinExistence type="predicted"/>
<evidence type="ECO:0000256" key="1">
    <source>
        <dbReference type="SAM" id="MobiDB-lite"/>
    </source>
</evidence>
<sequence>MLRATGILRSAIKQSANKSPVGGASVASGDLARTQASSGDKHSHRPSGYPPSIWGTKYYELAGSGNDRPHAGWDKWKFDKDVVATLKRGEPSTSARSAKGGKA</sequence>
<protein>
    <submittedName>
        <fullName evidence="2">Uncharacterized protein</fullName>
    </submittedName>
</protein>
<reference evidence="2" key="1">
    <citation type="submission" date="2020-05" db="EMBL/GenBank/DDBJ databases">
        <title>Phylogenomic resolution of chytrid fungi.</title>
        <authorList>
            <person name="Stajich J.E."/>
            <person name="Amses K."/>
            <person name="Simmons R."/>
            <person name="Seto K."/>
            <person name="Myers J."/>
            <person name="Bonds A."/>
            <person name="Quandt C.A."/>
            <person name="Barry K."/>
            <person name="Liu P."/>
            <person name="Grigoriev I."/>
            <person name="Longcore J.E."/>
            <person name="James T.Y."/>
        </authorList>
    </citation>
    <scope>NUCLEOTIDE SEQUENCE</scope>
    <source>
        <strain evidence="2">JEL0379</strain>
    </source>
</reference>
<name>A0AAD5TSQ4_9FUNG</name>
<feature type="region of interest" description="Disordered" evidence="1">
    <location>
        <begin position="1"/>
        <end position="52"/>
    </location>
</feature>
<evidence type="ECO:0000313" key="3">
    <source>
        <dbReference type="Proteomes" id="UP001212152"/>
    </source>
</evidence>
<comment type="caution">
    <text evidence="2">The sequence shown here is derived from an EMBL/GenBank/DDBJ whole genome shotgun (WGS) entry which is preliminary data.</text>
</comment>
<dbReference type="Proteomes" id="UP001212152">
    <property type="component" value="Unassembled WGS sequence"/>
</dbReference>
<evidence type="ECO:0000313" key="2">
    <source>
        <dbReference type="EMBL" id="KAJ3184226.1"/>
    </source>
</evidence>
<accession>A0AAD5TSQ4</accession>
<gene>
    <name evidence="2" type="ORF">HDU87_005073</name>
</gene>
<keyword evidence="3" id="KW-1185">Reference proteome</keyword>
<dbReference type="AlphaFoldDB" id="A0AAD5TSQ4"/>
<dbReference type="EMBL" id="JADGJQ010000004">
    <property type="protein sequence ID" value="KAJ3184226.1"/>
    <property type="molecule type" value="Genomic_DNA"/>
</dbReference>